<evidence type="ECO:0000313" key="1">
    <source>
        <dbReference type="EMBL" id="REG28996.1"/>
    </source>
</evidence>
<organism evidence="1 2">
    <name type="scientific">Paracoccus versutus</name>
    <name type="common">Thiobacillus versutus</name>
    <dbReference type="NCBI Taxonomy" id="34007"/>
    <lineage>
        <taxon>Bacteria</taxon>
        <taxon>Pseudomonadati</taxon>
        <taxon>Pseudomonadota</taxon>
        <taxon>Alphaproteobacteria</taxon>
        <taxon>Rhodobacterales</taxon>
        <taxon>Paracoccaceae</taxon>
        <taxon>Paracoccus</taxon>
    </lineage>
</organism>
<gene>
    <name evidence="1" type="ORF">ATH84_10613</name>
</gene>
<dbReference type="Proteomes" id="UP000256794">
    <property type="component" value="Unassembled WGS sequence"/>
</dbReference>
<reference evidence="1 2" key="1">
    <citation type="submission" date="2018-08" db="EMBL/GenBank/DDBJ databases">
        <title>Genomic Encyclopedia of Archaeal and Bacterial Type Strains, Phase II (KMG-II): from individual species to whole genera.</title>
        <authorList>
            <person name="Goeker M."/>
        </authorList>
    </citation>
    <scope>NUCLEOTIDE SEQUENCE [LARGE SCALE GENOMIC DNA]</scope>
    <source>
        <strain evidence="1 2">DSM 582</strain>
    </source>
</reference>
<evidence type="ECO:0000313" key="2">
    <source>
        <dbReference type="Proteomes" id="UP000256794"/>
    </source>
</evidence>
<name>A0AAQ0HDU5_PARVE</name>
<dbReference type="RefSeq" id="WP_166436147.1">
    <property type="nucleotide sequence ID" value="NZ_CP035286.1"/>
</dbReference>
<proteinExistence type="predicted"/>
<keyword evidence="2" id="KW-1185">Reference proteome</keyword>
<sequence>MKTIPLLALVIALAACSEKDEPTGRIYRYPVGTEAQGLEPVVRSGRGVRVDYHNHALPRPDDGQHWELQPGVFLRVDASGRVISTVPARYAGQ</sequence>
<accession>A0AAQ0HDU5</accession>
<dbReference type="Pfam" id="PF11776">
    <property type="entry name" value="RcnB"/>
    <property type="match status" value="1"/>
</dbReference>
<comment type="caution">
    <text evidence="1">The sequence shown here is derived from an EMBL/GenBank/DDBJ whole genome shotgun (WGS) entry which is preliminary data.</text>
</comment>
<dbReference type="PROSITE" id="PS51257">
    <property type="entry name" value="PROKAR_LIPOPROTEIN"/>
    <property type="match status" value="1"/>
</dbReference>
<dbReference type="EMBL" id="QUMX01000061">
    <property type="protein sequence ID" value="REG28996.1"/>
    <property type="molecule type" value="Genomic_DNA"/>
</dbReference>
<protein>
    <submittedName>
        <fullName evidence="1">Nickel/cobalt transporter regulator</fullName>
    </submittedName>
</protein>
<dbReference type="InterPro" id="IPR024572">
    <property type="entry name" value="RcnB"/>
</dbReference>
<dbReference type="AlphaFoldDB" id="A0AAQ0HDU5"/>